<evidence type="ECO:0000256" key="3">
    <source>
        <dbReference type="ARBA" id="ARBA00017144"/>
    </source>
</evidence>
<name>A0ABT6WRB4_9ACTN</name>
<evidence type="ECO:0000256" key="1">
    <source>
        <dbReference type="ARBA" id="ARBA00009776"/>
    </source>
</evidence>
<evidence type="ECO:0000256" key="7">
    <source>
        <dbReference type="ARBA" id="ARBA00022777"/>
    </source>
</evidence>
<accession>A0ABT6WRB4</accession>
<evidence type="ECO:0000256" key="10">
    <source>
        <dbReference type="HAMAP-Rule" id="MF_00165"/>
    </source>
</evidence>
<keyword evidence="13" id="KW-1185">Reference proteome</keyword>
<keyword evidence="6 10" id="KW-0547">Nucleotide-binding</keyword>
<dbReference type="Proteomes" id="UP001241758">
    <property type="component" value="Unassembled WGS sequence"/>
</dbReference>
<dbReference type="CDD" id="cd01672">
    <property type="entry name" value="TMPK"/>
    <property type="match status" value="1"/>
</dbReference>
<dbReference type="InterPro" id="IPR039430">
    <property type="entry name" value="Thymidylate_kin-like_dom"/>
</dbReference>
<comment type="function">
    <text evidence="10">Phosphorylation of dTMP to form dTDP in both de novo and salvage pathways of dTTP synthesis.</text>
</comment>
<dbReference type="SUPFAM" id="SSF52540">
    <property type="entry name" value="P-loop containing nucleoside triphosphate hydrolases"/>
    <property type="match status" value="1"/>
</dbReference>
<evidence type="ECO:0000313" key="12">
    <source>
        <dbReference type="EMBL" id="MDI6102282.1"/>
    </source>
</evidence>
<evidence type="ECO:0000256" key="8">
    <source>
        <dbReference type="ARBA" id="ARBA00022840"/>
    </source>
</evidence>
<dbReference type="InterPro" id="IPR027417">
    <property type="entry name" value="P-loop_NTPase"/>
</dbReference>
<proteinExistence type="inferred from homology"/>
<evidence type="ECO:0000256" key="2">
    <source>
        <dbReference type="ARBA" id="ARBA00012980"/>
    </source>
</evidence>
<dbReference type="PANTHER" id="PTHR10344">
    <property type="entry name" value="THYMIDYLATE KINASE"/>
    <property type="match status" value="1"/>
</dbReference>
<evidence type="ECO:0000256" key="5">
    <source>
        <dbReference type="ARBA" id="ARBA00022727"/>
    </source>
</evidence>
<evidence type="ECO:0000256" key="6">
    <source>
        <dbReference type="ARBA" id="ARBA00022741"/>
    </source>
</evidence>
<keyword evidence="5 10" id="KW-0545">Nucleotide biosynthesis</keyword>
<comment type="similarity">
    <text evidence="1 10">Belongs to the thymidylate kinase family.</text>
</comment>
<comment type="caution">
    <text evidence="12">The sequence shown here is derived from an EMBL/GenBank/DDBJ whole genome shotgun (WGS) entry which is preliminary data.</text>
</comment>
<dbReference type="GO" id="GO:0004798">
    <property type="term" value="F:dTMP kinase activity"/>
    <property type="evidence" value="ECO:0007669"/>
    <property type="project" value="UniProtKB-EC"/>
</dbReference>
<dbReference type="InterPro" id="IPR018094">
    <property type="entry name" value="Thymidylate_kinase"/>
</dbReference>
<feature type="domain" description="Thymidylate kinase-like" evidence="11">
    <location>
        <begin position="5"/>
        <end position="187"/>
    </location>
</feature>
<dbReference type="EC" id="2.7.4.9" evidence="2 10"/>
<keyword evidence="7 10" id="KW-0418">Kinase</keyword>
<evidence type="ECO:0000259" key="11">
    <source>
        <dbReference type="Pfam" id="PF02223"/>
    </source>
</evidence>
<organism evidence="12 13">
    <name type="scientific">Actinoplanes sandaracinus</name>
    <dbReference type="NCBI Taxonomy" id="3045177"/>
    <lineage>
        <taxon>Bacteria</taxon>
        <taxon>Bacillati</taxon>
        <taxon>Actinomycetota</taxon>
        <taxon>Actinomycetes</taxon>
        <taxon>Micromonosporales</taxon>
        <taxon>Micromonosporaceae</taxon>
        <taxon>Actinoplanes</taxon>
    </lineage>
</organism>
<dbReference type="EMBL" id="JASCTH010000019">
    <property type="protein sequence ID" value="MDI6102282.1"/>
    <property type="molecule type" value="Genomic_DNA"/>
</dbReference>
<dbReference type="Pfam" id="PF02223">
    <property type="entry name" value="Thymidylate_kin"/>
    <property type="match status" value="1"/>
</dbReference>
<keyword evidence="8 10" id="KW-0067">ATP-binding</keyword>
<feature type="binding site" evidence="10">
    <location>
        <begin position="7"/>
        <end position="14"/>
    </location>
    <ligand>
        <name>ATP</name>
        <dbReference type="ChEBI" id="CHEBI:30616"/>
    </ligand>
</feature>
<dbReference type="HAMAP" id="MF_00165">
    <property type="entry name" value="Thymidylate_kinase"/>
    <property type="match status" value="1"/>
</dbReference>
<protein>
    <recommendedName>
        <fullName evidence="3 10">Thymidylate kinase</fullName>
        <ecNumber evidence="2 10">2.7.4.9</ecNumber>
    </recommendedName>
    <alternativeName>
        <fullName evidence="10">dTMP kinase</fullName>
    </alternativeName>
</protein>
<sequence>MLIVVDGIDGSGKSTLCAALRQSVGEHACRVVRPLHADHRFAAAVRDLFALEPDFARLASTETQRAVAGHYIHQFAERVARDIKPYLSEGQVVVSDRYWYSLLANQHAFGVDCSGWIAALDELPRPDLAIRLTVDVDTAIRRVRDRGDDPWYDASFLRRVDNYLTANSPDFGLVPVDGTQPVTELVQLVSERIATRVRL</sequence>
<evidence type="ECO:0000313" key="13">
    <source>
        <dbReference type="Proteomes" id="UP001241758"/>
    </source>
</evidence>
<dbReference type="PANTHER" id="PTHR10344:SF4">
    <property type="entry name" value="UMP-CMP KINASE 2, MITOCHONDRIAL"/>
    <property type="match status" value="1"/>
</dbReference>
<evidence type="ECO:0000256" key="4">
    <source>
        <dbReference type="ARBA" id="ARBA00022679"/>
    </source>
</evidence>
<reference evidence="12 13" key="1">
    <citation type="submission" date="2023-05" db="EMBL/GenBank/DDBJ databases">
        <title>Actinoplanes sp. NEAU-A12 genome sequencing.</title>
        <authorList>
            <person name="Wang Z.-S."/>
        </authorList>
    </citation>
    <scope>NUCLEOTIDE SEQUENCE [LARGE SCALE GENOMIC DNA]</scope>
    <source>
        <strain evidence="12 13">NEAU-A12</strain>
    </source>
</reference>
<dbReference type="Gene3D" id="3.40.50.300">
    <property type="entry name" value="P-loop containing nucleotide triphosphate hydrolases"/>
    <property type="match status" value="1"/>
</dbReference>
<dbReference type="RefSeq" id="WP_282763306.1">
    <property type="nucleotide sequence ID" value="NZ_JASCTH010000019.1"/>
</dbReference>
<comment type="catalytic activity">
    <reaction evidence="9 10">
        <text>dTMP + ATP = dTDP + ADP</text>
        <dbReference type="Rhea" id="RHEA:13517"/>
        <dbReference type="ChEBI" id="CHEBI:30616"/>
        <dbReference type="ChEBI" id="CHEBI:58369"/>
        <dbReference type="ChEBI" id="CHEBI:63528"/>
        <dbReference type="ChEBI" id="CHEBI:456216"/>
        <dbReference type="EC" id="2.7.4.9"/>
    </reaction>
</comment>
<keyword evidence="4 10" id="KW-0808">Transferase</keyword>
<gene>
    <name evidence="10" type="primary">tmk</name>
    <name evidence="12" type="ORF">QLQ12_27055</name>
</gene>
<evidence type="ECO:0000256" key="9">
    <source>
        <dbReference type="ARBA" id="ARBA00048743"/>
    </source>
</evidence>